<evidence type="ECO:0008006" key="4">
    <source>
        <dbReference type="Google" id="ProtNLM"/>
    </source>
</evidence>
<feature type="signal peptide" evidence="1">
    <location>
        <begin position="1"/>
        <end position="31"/>
    </location>
</feature>
<gene>
    <name evidence="2" type="ORF">V2S66_29820</name>
</gene>
<reference evidence="2 3" key="1">
    <citation type="submission" date="2023-12" db="EMBL/GenBank/DDBJ databases">
        <title>Streptomyces sp. V4-01.</title>
        <authorList>
            <person name="Somphong A."/>
            <person name="Phongsopitanun W."/>
        </authorList>
    </citation>
    <scope>NUCLEOTIDE SEQUENCE [LARGE SCALE GENOMIC DNA]</scope>
    <source>
        <strain evidence="2 3">V4-01</strain>
    </source>
</reference>
<accession>A0ABU7PJZ3</accession>
<sequence length="283" mass="30734">MAIRGRGRRRLGAVAWVAVLAALCASGPERAAEVGAASDLGPLPADRYASTAQDYQRSERATALPVRQCMVGRGHPDFPVDARFPGRTVSVTMVSTDYGVLDLGAPHRWGYGWDPEKHSAAQPQGRVMTAAERAALPACDAEASRRLMRGVDARGALAYGRIRAPQVDAQVERDPRVRAAWDVWSRCVAAKGFARCPDPVAAYTDTAWQRGSDSDTRHTRRERATAVADVTCKRLHRTAEIWHGVRARKQTADIALHRAGYAAGLKALETFRATVAEVLRSLG</sequence>
<keyword evidence="1" id="KW-0732">Signal</keyword>
<dbReference type="EMBL" id="JAZEWV010000040">
    <property type="protein sequence ID" value="MEE4546152.1"/>
    <property type="molecule type" value="Genomic_DNA"/>
</dbReference>
<evidence type="ECO:0000313" key="3">
    <source>
        <dbReference type="Proteomes" id="UP001344658"/>
    </source>
</evidence>
<proteinExistence type="predicted"/>
<organism evidence="2 3">
    <name type="scientific">Actinacidiphila polyblastidii</name>
    <dbReference type="NCBI Taxonomy" id="3110430"/>
    <lineage>
        <taxon>Bacteria</taxon>
        <taxon>Bacillati</taxon>
        <taxon>Actinomycetota</taxon>
        <taxon>Actinomycetes</taxon>
        <taxon>Kitasatosporales</taxon>
        <taxon>Streptomycetaceae</taxon>
        <taxon>Actinacidiphila</taxon>
    </lineage>
</organism>
<evidence type="ECO:0000256" key="1">
    <source>
        <dbReference type="SAM" id="SignalP"/>
    </source>
</evidence>
<name>A0ABU7PJZ3_9ACTN</name>
<feature type="chain" id="PRO_5045373181" description="Secreted protein" evidence="1">
    <location>
        <begin position="32"/>
        <end position="283"/>
    </location>
</feature>
<comment type="caution">
    <text evidence="2">The sequence shown here is derived from an EMBL/GenBank/DDBJ whole genome shotgun (WGS) entry which is preliminary data.</text>
</comment>
<dbReference type="RefSeq" id="WP_330799855.1">
    <property type="nucleotide sequence ID" value="NZ_JAZEWV010000040.1"/>
</dbReference>
<dbReference type="Proteomes" id="UP001344658">
    <property type="component" value="Unassembled WGS sequence"/>
</dbReference>
<evidence type="ECO:0000313" key="2">
    <source>
        <dbReference type="EMBL" id="MEE4546152.1"/>
    </source>
</evidence>
<protein>
    <recommendedName>
        <fullName evidence="4">Secreted protein</fullName>
    </recommendedName>
</protein>
<keyword evidence="3" id="KW-1185">Reference proteome</keyword>